<accession>A0A6A7AIV1</accession>
<feature type="transmembrane region" description="Helical" evidence="1">
    <location>
        <begin position="542"/>
        <end position="564"/>
    </location>
</feature>
<keyword evidence="1" id="KW-1133">Transmembrane helix</keyword>
<protein>
    <submittedName>
        <fullName evidence="2">Uncharacterized protein</fullName>
    </submittedName>
</protein>
<evidence type="ECO:0000256" key="1">
    <source>
        <dbReference type="SAM" id="Phobius"/>
    </source>
</evidence>
<feature type="transmembrane region" description="Helical" evidence="1">
    <location>
        <begin position="108"/>
        <end position="127"/>
    </location>
</feature>
<keyword evidence="3" id="KW-1185">Reference proteome</keyword>
<reference evidence="2" key="1">
    <citation type="journal article" date="2020" name="Stud. Mycol.">
        <title>101 Dothideomycetes genomes: a test case for predicting lifestyles and emergence of pathogens.</title>
        <authorList>
            <person name="Haridas S."/>
            <person name="Albert R."/>
            <person name="Binder M."/>
            <person name="Bloem J."/>
            <person name="Labutti K."/>
            <person name="Salamov A."/>
            <person name="Andreopoulos B."/>
            <person name="Baker S."/>
            <person name="Barry K."/>
            <person name="Bills G."/>
            <person name="Bluhm B."/>
            <person name="Cannon C."/>
            <person name="Castanera R."/>
            <person name="Culley D."/>
            <person name="Daum C."/>
            <person name="Ezra D."/>
            <person name="Gonzalez J."/>
            <person name="Henrissat B."/>
            <person name="Kuo A."/>
            <person name="Liang C."/>
            <person name="Lipzen A."/>
            <person name="Lutzoni F."/>
            <person name="Magnuson J."/>
            <person name="Mondo S."/>
            <person name="Nolan M."/>
            <person name="Ohm R."/>
            <person name="Pangilinan J."/>
            <person name="Park H.-J."/>
            <person name="Ramirez L."/>
            <person name="Alfaro M."/>
            <person name="Sun H."/>
            <person name="Tritt A."/>
            <person name="Yoshinaga Y."/>
            <person name="Zwiers L.-H."/>
            <person name="Turgeon B."/>
            <person name="Goodwin S."/>
            <person name="Spatafora J."/>
            <person name="Crous P."/>
            <person name="Grigoriev I."/>
        </authorList>
    </citation>
    <scope>NUCLEOTIDE SEQUENCE</scope>
    <source>
        <strain evidence="2">CBS 113818</strain>
    </source>
</reference>
<evidence type="ECO:0000313" key="2">
    <source>
        <dbReference type="EMBL" id="KAF2832515.1"/>
    </source>
</evidence>
<dbReference type="AlphaFoldDB" id="A0A6A7AIV1"/>
<feature type="transmembrane region" description="Helical" evidence="1">
    <location>
        <begin position="20"/>
        <end position="46"/>
    </location>
</feature>
<name>A0A6A7AIV1_9PLEO</name>
<proteinExistence type="predicted"/>
<keyword evidence="1" id="KW-0472">Membrane</keyword>
<dbReference type="OrthoDB" id="3540210at2759"/>
<evidence type="ECO:0000313" key="3">
    <source>
        <dbReference type="Proteomes" id="UP000799424"/>
    </source>
</evidence>
<organism evidence="2 3">
    <name type="scientific">Ophiobolus disseminans</name>
    <dbReference type="NCBI Taxonomy" id="1469910"/>
    <lineage>
        <taxon>Eukaryota</taxon>
        <taxon>Fungi</taxon>
        <taxon>Dikarya</taxon>
        <taxon>Ascomycota</taxon>
        <taxon>Pezizomycotina</taxon>
        <taxon>Dothideomycetes</taxon>
        <taxon>Pleosporomycetidae</taxon>
        <taxon>Pleosporales</taxon>
        <taxon>Pleosporineae</taxon>
        <taxon>Phaeosphaeriaceae</taxon>
        <taxon>Ophiobolus</taxon>
    </lineage>
</organism>
<sequence>MAYSIYEGVWIDRSMGRLRGATITLSSANGALLLAFIATFITLVSIRLWRILSFMIHQTYATHKAHDGLHFQRQHTLRNTSSPAAAAKMFFLQLWYWRQTRMVVLRTLPWALFSLAYIGVFAVLAVFSSRVSDGASTSRLVLPEVCGVWAVNKSLSDDDRLQVSMEKGSFDAANAAGTAQSCYATNATSLSCNTSPVPMLPSDSKPVACPFGDDICFDGKAFEVKTKPIDSRAHLGINARSEDRVTYDRVLTCAPLVSKNYGKLVLDAAGDPDRVEYFYGPQPPNGTDTPYTYMYPIVRYNSNISYHVNIYEHRTTSNQYWLPINALNLTGGDIFLIFLEQNNVLHWKPNKDPVFGANKPNTNDTKTSLYRADRYVSPIACHQKHRFCNPNNNVCSVWNGRFEAVRTIESSDVNFNPAQLAAASRIVLASLMTSMNEAINSRASKCLRAQDKMDWLFQVPLPDNQWEIEVLAWAHQGLASLQAAVQEYTTGPTLPLEGGFMQKITSGVSPEVASKFELAVDQAWGDMCGTQIVHDNQGTINFSLLGVAIVFGMGIFITIFSFTIEPLTAWVQRKSGLGVTRAEAWHRDDNLHTLRLLFETHQRGTWKGSSDLVPVTVHPNEVFFYPEADSHGMAREVYQSVPTKGDERSA</sequence>
<keyword evidence="1" id="KW-0812">Transmembrane</keyword>
<dbReference type="EMBL" id="MU006217">
    <property type="protein sequence ID" value="KAF2832515.1"/>
    <property type="molecule type" value="Genomic_DNA"/>
</dbReference>
<gene>
    <name evidence="2" type="ORF">CC86DRAFT_280419</name>
</gene>
<dbReference type="Proteomes" id="UP000799424">
    <property type="component" value="Unassembled WGS sequence"/>
</dbReference>